<sequence>MGNFFGKEKINQTDMSEKRSLRLKHKLILLGFMLLMTLLYLSALAKNLNIYKETASWLLSCSILIYLGLRPELIELKFKHYVFKSVDWLGGLGFIGN</sequence>
<evidence type="ECO:0000256" key="1">
    <source>
        <dbReference type="SAM" id="Phobius"/>
    </source>
</evidence>
<dbReference type="EMBL" id="APOI01000028">
    <property type="protein sequence ID" value="ENU22244.1"/>
    <property type="molecule type" value="Genomic_DNA"/>
</dbReference>
<accession>A0A653K8U9</accession>
<proteinExistence type="predicted"/>
<organism evidence="3 5">
    <name type="scientific">Acinetobacter proteolyticus</name>
    <dbReference type="NCBI Taxonomy" id="1776741"/>
    <lineage>
        <taxon>Bacteria</taxon>
        <taxon>Pseudomonadati</taxon>
        <taxon>Pseudomonadota</taxon>
        <taxon>Gammaproteobacteria</taxon>
        <taxon>Moraxellales</taxon>
        <taxon>Moraxellaceae</taxon>
        <taxon>Acinetobacter</taxon>
    </lineage>
</organism>
<feature type="transmembrane region" description="Helical" evidence="1">
    <location>
        <begin position="27"/>
        <end position="44"/>
    </location>
</feature>
<dbReference type="Proteomes" id="UP000430404">
    <property type="component" value="Unassembled WGS sequence"/>
</dbReference>
<reference evidence="2 4" key="1">
    <citation type="submission" date="2013-02" db="EMBL/GenBank/DDBJ databases">
        <title>The Genome Sequence of Acinetobacter sp. NIPH 809.</title>
        <authorList>
            <consortium name="The Broad Institute Genome Sequencing Platform"/>
            <consortium name="The Broad Institute Genome Sequencing Center for Infectious Disease"/>
            <person name="Cerqueira G."/>
            <person name="Feldgarden M."/>
            <person name="Courvalin P."/>
            <person name="Perichon B."/>
            <person name="Grillot-Courvalin C."/>
            <person name="Clermont D."/>
            <person name="Rocha E."/>
            <person name="Yoon E.-J."/>
            <person name="Nemec A."/>
            <person name="Walker B."/>
            <person name="Young S.K."/>
            <person name="Zeng Q."/>
            <person name="Gargeya S."/>
            <person name="Fitzgerald M."/>
            <person name="Haas B."/>
            <person name="Abouelleil A."/>
            <person name="Alvarado L."/>
            <person name="Arachchi H.M."/>
            <person name="Berlin A.M."/>
            <person name="Chapman S.B."/>
            <person name="Dewar J."/>
            <person name="Goldberg J."/>
            <person name="Griggs A."/>
            <person name="Gujja S."/>
            <person name="Hansen M."/>
            <person name="Howarth C."/>
            <person name="Imamovic A."/>
            <person name="Larimer J."/>
            <person name="McCowan C."/>
            <person name="Murphy C."/>
            <person name="Neiman D."/>
            <person name="Pearson M."/>
            <person name="Priest M."/>
            <person name="Roberts A."/>
            <person name="Saif S."/>
            <person name="Shea T."/>
            <person name="Sisk P."/>
            <person name="Sykes S."/>
            <person name="Wortman J."/>
            <person name="Nusbaum C."/>
            <person name="Birren B."/>
        </authorList>
    </citation>
    <scope>NUCLEOTIDE SEQUENCE [LARGE SCALE GENOMIC DNA]</scope>
    <source>
        <strain evidence="2 4">NIPH 809</strain>
    </source>
</reference>
<evidence type="ECO:0000313" key="3">
    <source>
        <dbReference type="EMBL" id="VXA56423.1"/>
    </source>
</evidence>
<name>A0A653K8U9_9GAMM</name>
<feature type="transmembrane region" description="Helical" evidence="1">
    <location>
        <begin position="50"/>
        <end position="69"/>
    </location>
</feature>
<dbReference type="Proteomes" id="UP000013034">
    <property type="component" value="Unassembled WGS sequence"/>
</dbReference>
<evidence type="ECO:0000313" key="5">
    <source>
        <dbReference type="Proteomes" id="UP000430404"/>
    </source>
</evidence>
<keyword evidence="1" id="KW-0472">Membrane</keyword>
<evidence type="ECO:0000313" key="2">
    <source>
        <dbReference type="EMBL" id="ENU22244.1"/>
    </source>
</evidence>
<gene>
    <name evidence="3" type="ORF">ACI8B_290126</name>
    <name evidence="2" type="ORF">F993_03137</name>
</gene>
<dbReference type="AlphaFoldDB" id="A0A653K8U9"/>
<keyword evidence="1" id="KW-1133">Transmembrane helix</keyword>
<evidence type="ECO:0000313" key="4">
    <source>
        <dbReference type="Proteomes" id="UP000013034"/>
    </source>
</evidence>
<dbReference type="EMBL" id="CABWKZ010000022">
    <property type="protein sequence ID" value="VXA56423.1"/>
    <property type="molecule type" value="Genomic_DNA"/>
</dbReference>
<reference evidence="3 5" key="2">
    <citation type="submission" date="2019-10" db="EMBL/GenBank/DDBJ databases">
        <authorList>
            <person name="Karimi E."/>
        </authorList>
    </citation>
    <scope>NUCLEOTIDE SEQUENCE [LARGE SCALE GENOMIC DNA]</scope>
    <source>
        <strain evidence="3">Acinetobacter sp. 8BE</strain>
    </source>
</reference>
<protein>
    <submittedName>
        <fullName evidence="3">Uncharacterized protein</fullName>
    </submittedName>
</protein>
<keyword evidence="4" id="KW-1185">Reference proteome</keyword>
<keyword evidence="1" id="KW-0812">Transmembrane</keyword>